<dbReference type="GO" id="GO:0003824">
    <property type="term" value="F:catalytic activity"/>
    <property type="evidence" value="ECO:0007669"/>
    <property type="project" value="InterPro"/>
</dbReference>
<dbReference type="Pfam" id="PF08973">
    <property type="entry name" value="TM1506"/>
    <property type="match status" value="1"/>
</dbReference>
<evidence type="ECO:0000313" key="1">
    <source>
        <dbReference type="EMBL" id="SKC42825.1"/>
    </source>
</evidence>
<dbReference type="STRING" id="36842.SAMN02194393_00762"/>
<name>A0A1T5IUK3_9FIRM</name>
<dbReference type="InterPro" id="IPR016193">
    <property type="entry name" value="Cytidine_deaminase-like"/>
</dbReference>
<organism evidence="1 2">
    <name type="scientific">Maledivibacter halophilus</name>
    <dbReference type="NCBI Taxonomy" id="36842"/>
    <lineage>
        <taxon>Bacteria</taxon>
        <taxon>Bacillati</taxon>
        <taxon>Bacillota</taxon>
        <taxon>Clostridia</taxon>
        <taxon>Peptostreptococcales</taxon>
        <taxon>Caminicellaceae</taxon>
        <taxon>Maledivibacter</taxon>
    </lineage>
</organism>
<keyword evidence="2" id="KW-1185">Reference proteome</keyword>
<dbReference type="AlphaFoldDB" id="A0A1T5IUK3"/>
<proteinExistence type="predicted"/>
<dbReference type="SUPFAM" id="SSF53927">
    <property type="entry name" value="Cytidine deaminase-like"/>
    <property type="match status" value="1"/>
</dbReference>
<dbReference type="Proteomes" id="UP000190285">
    <property type="component" value="Unassembled WGS sequence"/>
</dbReference>
<reference evidence="2" key="1">
    <citation type="submission" date="2017-02" db="EMBL/GenBank/DDBJ databases">
        <authorList>
            <person name="Varghese N."/>
            <person name="Submissions S."/>
        </authorList>
    </citation>
    <scope>NUCLEOTIDE SEQUENCE [LARGE SCALE GENOMIC DNA]</scope>
    <source>
        <strain evidence="2">M1</strain>
    </source>
</reference>
<accession>A0A1T5IUK3</accession>
<evidence type="ECO:0000313" key="2">
    <source>
        <dbReference type="Proteomes" id="UP000190285"/>
    </source>
</evidence>
<dbReference type="Gene3D" id="3.40.140.30">
    <property type="entry name" value="Hypothetical protein TM1506"/>
    <property type="match status" value="1"/>
</dbReference>
<protein>
    <submittedName>
        <fullName evidence="1">Uncharacterized protein</fullName>
    </submittedName>
</protein>
<sequence length="143" mass="16438">MNYFAEIGKDNELIIIVDSSNCIVYKSNVKPISKFMNLYNENQFDDEYTIYTYQAGTALAVLSRMMKIEKINTVKLSKPGKVLLDSYSVKYEFNEIIDFVKSSSNPNKICGIEKKLIELDDLDKQIEHLVSVGKKTIYQCSIR</sequence>
<gene>
    <name evidence="1" type="ORF">SAMN02194393_00762</name>
</gene>
<dbReference type="EMBL" id="FUZT01000001">
    <property type="protein sequence ID" value="SKC42825.1"/>
    <property type="molecule type" value="Genomic_DNA"/>
</dbReference>
<dbReference type="InterPro" id="IPR037081">
    <property type="entry name" value="Hyp_TM1506"/>
</dbReference>
<dbReference type="InterPro" id="IPR015067">
    <property type="entry name" value="DUF1893_TM1506-like"/>
</dbReference>
<dbReference type="OrthoDB" id="9970744at2"/>
<dbReference type="RefSeq" id="WP_079489436.1">
    <property type="nucleotide sequence ID" value="NZ_FUZT01000001.1"/>
</dbReference>